<proteinExistence type="predicted"/>
<dbReference type="Gene3D" id="3.30.70.2520">
    <property type="match status" value="1"/>
</dbReference>
<dbReference type="Gene3D" id="1.10.45.10">
    <property type="entry name" value="Vanillyl-alcohol Oxidase, Chain A, domain 4"/>
    <property type="match status" value="1"/>
</dbReference>
<dbReference type="PANTHER" id="PTHR43762">
    <property type="entry name" value="L-GULONOLACTONE OXIDASE"/>
    <property type="match status" value="1"/>
</dbReference>
<dbReference type="InterPro" id="IPR010031">
    <property type="entry name" value="FAD_lactone_oxidase-like"/>
</dbReference>
<evidence type="ECO:0000256" key="1">
    <source>
        <dbReference type="ARBA" id="ARBA00023002"/>
    </source>
</evidence>
<accession>M2XDM1</accession>
<evidence type="ECO:0000256" key="2">
    <source>
        <dbReference type="SAM" id="MobiDB-lite"/>
    </source>
</evidence>
<feature type="domain" description="FAD-binding PCMH-type" evidence="3">
    <location>
        <begin position="20"/>
        <end position="193"/>
    </location>
</feature>
<evidence type="ECO:0000313" key="4">
    <source>
        <dbReference type="EMBL" id="EME37196.1"/>
    </source>
</evidence>
<reference evidence="4 5" key="1">
    <citation type="journal article" date="2014" name="Genome Announc.">
        <title>Draft Genome Sequence of Kocuria palustris PEL.</title>
        <authorList>
            <person name="Sharma G."/>
            <person name="Khatri I."/>
            <person name="Subramanian S."/>
        </authorList>
    </citation>
    <scope>NUCLEOTIDE SEQUENCE [LARGE SCALE GENOMIC DNA]</scope>
    <source>
        <strain evidence="4 5">PEL</strain>
    </source>
</reference>
<dbReference type="InterPro" id="IPR016171">
    <property type="entry name" value="Vanillyl_alc_oxidase_C-sub2"/>
</dbReference>
<keyword evidence="1" id="KW-0560">Oxidoreductase</keyword>
<evidence type="ECO:0000259" key="3">
    <source>
        <dbReference type="PROSITE" id="PS51387"/>
    </source>
</evidence>
<dbReference type="PROSITE" id="PS51387">
    <property type="entry name" value="FAD_PCMH"/>
    <property type="match status" value="1"/>
</dbReference>
<comment type="caution">
    <text evidence="4">The sequence shown here is derived from an EMBL/GenBank/DDBJ whole genome shotgun (WGS) entry which is preliminary data.</text>
</comment>
<dbReference type="AlphaFoldDB" id="M2XDM1"/>
<feature type="compositionally biased region" description="Polar residues" evidence="2">
    <location>
        <begin position="12"/>
        <end position="21"/>
    </location>
</feature>
<dbReference type="GO" id="GO:0016020">
    <property type="term" value="C:membrane"/>
    <property type="evidence" value="ECO:0007669"/>
    <property type="project" value="InterPro"/>
</dbReference>
<dbReference type="PIRSF" id="PIRSF000136">
    <property type="entry name" value="LGO_GLO"/>
    <property type="match status" value="1"/>
</dbReference>
<dbReference type="InterPro" id="IPR016169">
    <property type="entry name" value="FAD-bd_PCMH_sub2"/>
</dbReference>
<dbReference type="InterPro" id="IPR036318">
    <property type="entry name" value="FAD-bd_PCMH-like_sf"/>
</dbReference>
<feature type="region of interest" description="Disordered" evidence="2">
    <location>
        <begin position="1"/>
        <end position="25"/>
    </location>
</feature>
<evidence type="ECO:0000313" key="5">
    <source>
        <dbReference type="Proteomes" id="UP000009877"/>
    </source>
</evidence>
<dbReference type="PANTHER" id="PTHR43762:SF1">
    <property type="entry name" value="D-ARABINONO-1,4-LACTONE OXIDASE"/>
    <property type="match status" value="1"/>
</dbReference>
<dbReference type="Pfam" id="PF04030">
    <property type="entry name" value="ALO"/>
    <property type="match status" value="1"/>
</dbReference>
<dbReference type="GO" id="GO:0003885">
    <property type="term" value="F:D-arabinono-1,4-lactone oxidase activity"/>
    <property type="evidence" value="ECO:0007669"/>
    <property type="project" value="InterPro"/>
</dbReference>
<protein>
    <submittedName>
        <fullName evidence="4">L-gulonolactone oxidase</fullName>
    </submittedName>
</protein>
<dbReference type="EMBL" id="ANHZ02000005">
    <property type="protein sequence ID" value="EME37196.1"/>
    <property type="molecule type" value="Genomic_DNA"/>
</dbReference>
<dbReference type="InterPro" id="IPR007173">
    <property type="entry name" value="ALO_C"/>
</dbReference>
<dbReference type="STRING" id="71999.KPaMU14_11600"/>
<dbReference type="InterPro" id="IPR016167">
    <property type="entry name" value="FAD-bd_PCMH_sub1"/>
</dbReference>
<dbReference type="Proteomes" id="UP000009877">
    <property type="component" value="Unassembled WGS sequence"/>
</dbReference>
<dbReference type="InterPro" id="IPR006094">
    <property type="entry name" value="Oxid_FAD_bind_N"/>
</dbReference>
<dbReference type="Pfam" id="PF01565">
    <property type="entry name" value="FAD_binding_4"/>
    <property type="match status" value="1"/>
</dbReference>
<sequence>MTAEDGLPSETGPATWSTWDRSGTAEGVRTLRPQTVEQLSEAMAAAAAAGLSTRVTGAGHSFSLLAQPQQLRLDTSELVGLQEVDRPGRRATFLGGTPLIQAARELDSCGLAFSNLPDTLHQSIAGAISTATHGTGAGFQSLSGQVVALTLVLASGEIVECSLTQRPELFQATRAGLGVVGVIAAVTVQCEDSFRLHSAEFNESLEPLIAGLGERMASADHFELYWNPGSDSAHTHIMSRLHRLPSEWSAPGSRMAQGVRRSDDAVLRRALPAALNRLAGAAPRAIPGLRRLDSLSLSSRRYTDLSYKVFASSRPVKFLQTEWAVPLEQLPETFREVQKVLEREQADLGLPLSVRCSAPEETWLSPAHARYTGWITVRQFWRRWRPETFEALEEVFLAHDGRPHWGGRHNLQAEQLRPMYAHWDDFLAVREQADPRGLLLNDTARGLLGL</sequence>
<dbReference type="RefSeq" id="WP_006214123.1">
    <property type="nucleotide sequence ID" value="NZ_ANHZ02000005.1"/>
</dbReference>
<dbReference type="SUPFAM" id="SSF56176">
    <property type="entry name" value="FAD-binding/transporter-associated domain-like"/>
    <property type="match status" value="1"/>
</dbReference>
<dbReference type="Gene3D" id="3.30.43.10">
    <property type="entry name" value="Uridine Diphospho-n-acetylenolpyruvylglucosamine Reductase, domain 2"/>
    <property type="match status" value="1"/>
</dbReference>
<organism evidence="4 5">
    <name type="scientific">Kocuria palustris PEL</name>
    <dbReference type="NCBI Taxonomy" id="1236550"/>
    <lineage>
        <taxon>Bacteria</taxon>
        <taxon>Bacillati</taxon>
        <taxon>Actinomycetota</taxon>
        <taxon>Actinomycetes</taxon>
        <taxon>Micrococcales</taxon>
        <taxon>Micrococcaceae</taxon>
        <taxon>Kocuria</taxon>
    </lineage>
</organism>
<gene>
    <name evidence="4" type="ORF">C884_02110</name>
</gene>
<name>M2XDM1_9MICC</name>
<dbReference type="Gene3D" id="3.30.465.10">
    <property type="match status" value="1"/>
</dbReference>
<dbReference type="NCBIfam" id="TIGR01679">
    <property type="entry name" value="bact_FAD_ox"/>
    <property type="match status" value="1"/>
</dbReference>
<dbReference type="InterPro" id="IPR016166">
    <property type="entry name" value="FAD-bd_PCMH"/>
</dbReference>
<keyword evidence="5" id="KW-1185">Reference proteome</keyword>
<dbReference type="GO" id="GO:0071949">
    <property type="term" value="F:FAD binding"/>
    <property type="evidence" value="ECO:0007669"/>
    <property type="project" value="InterPro"/>
</dbReference>